<gene>
    <name evidence="3" type="ORF">E6O75_ATG00415</name>
</gene>
<keyword evidence="4" id="KW-1185">Reference proteome</keyword>
<dbReference type="OrthoDB" id="3926976at2759"/>
<comment type="caution">
    <text evidence="3">The sequence shown here is derived from an EMBL/GenBank/DDBJ whole genome shotgun (WGS) entry which is preliminary data.</text>
</comment>
<name>A0A4Z1PTP6_9PEZI</name>
<keyword evidence="2" id="KW-0812">Transmembrane</keyword>
<evidence type="ECO:0000256" key="1">
    <source>
        <dbReference type="SAM" id="MobiDB-lite"/>
    </source>
</evidence>
<feature type="transmembrane region" description="Helical" evidence="2">
    <location>
        <begin position="143"/>
        <end position="164"/>
    </location>
</feature>
<proteinExistence type="predicted"/>
<evidence type="ECO:0000256" key="2">
    <source>
        <dbReference type="SAM" id="Phobius"/>
    </source>
</evidence>
<feature type="compositionally biased region" description="Polar residues" evidence="1">
    <location>
        <begin position="13"/>
        <end position="26"/>
    </location>
</feature>
<accession>A0A4Z1PTP6</accession>
<evidence type="ECO:0000313" key="3">
    <source>
        <dbReference type="EMBL" id="TID27648.1"/>
    </source>
</evidence>
<feature type="compositionally biased region" description="Polar residues" evidence="1">
    <location>
        <begin position="248"/>
        <end position="268"/>
    </location>
</feature>
<dbReference type="EMBL" id="SNSC02000001">
    <property type="protein sequence ID" value="TID27648.1"/>
    <property type="molecule type" value="Genomic_DNA"/>
</dbReference>
<organism evidence="3 4">
    <name type="scientific">Venturia nashicola</name>
    <dbReference type="NCBI Taxonomy" id="86259"/>
    <lineage>
        <taxon>Eukaryota</taxon>
        <taxon>Fungi</taxon>
        <taxon>Dikarya</taxon>
        <taxon>Ascomycota</taxon>
        <taxon>Pezizomycotina</taxon>
        <taxon>Dothideomycetes</taxon>
        <taxon>Pleosporomycetidae</taxon>
        <taxon>Venturiales</taxon>
        <taxon>Venturiaceae</taxon>
        <taxon>Venturia</taxon>
    </lineage>
</organism>
<dbReference type="Proteomes" id="UP000298493">
    <property type="component" value="Unassembled WGS sequence"/>
</dbReference>
<dbReference type="AlphaFoldDB" id="A0A4Z1PTP6"/>
<feature type="region of interest" description="Disordered" evidence="1">
    <location>
        <begin position="244"/>
        <end position="268"/>
    </location>
</feature>
<keyword evidence="2" id="KW-0472">Membrane</keyword>
<evidence type="ECO:0000313" key="4">
    <source>
        <dbReference type="Proteomes" id="UP000298493"/>
    </source>
</evidence>
<keyword evidence="2" id="KW-1133">Transmembrane helix</keyword>
<reference evidence="3 4" key="1">
    <citation type="submission" date="2019-04" db="EMBL/GenBank/DDBJ databases">
        <title>High contiguity whole genome sequence and gene annotation resource for two Venturia nashicola isolates.</title>
        <authorList>
            <person name="Prokchorchik M."/>
            <person name="Won K."/>
            <person name="Lee Y."/>
            <person name="Choi E.D."/>
            <person name="Segonzac C."/>
            <person name="Sohn K.H."/>
        </authorList>
    </citation>
    <scope>NUCLEOTIDE SEQUENCE [LARGE SCALE GENOMIC DNA]</scope>
    <source>
        <strain evidence="3 4">PRI2</strain>
    </source>
</reference>
<protein>
    <submittedName>
        <fullName evidence="3">Uncharacterized protein</fullName>
    </submittedName>
</protein>
<sequence>MSGSDGWGGIIQRSPQTSNHAIQPPSTSVNYQAESVGGITLTILNGCQQLYAELKAEYHSDNWSEDARESAYEPCYNGCTDCLDKEYAFHACKETADVNVPGVICDGNQIWSWQNRYPEACLEALGETYKAEFKENLLESFELRALLIAVPIVIGLIAFVLGGWTHLRVYRRRFATVRVAAVSASNNGANIPLSTIVNPPATSPIATLPTPHVPASPSDPPRKLFRISETGASFGSELEKAWEELNGPQEQSEQGTAQGTSGKPNSKSTFRQIPAVLGIATLFGRSNAATGAPICKDNLTTRHFTNADHTIFGNVRGWLASECSEYPCHCRDVECPPNQGRISKPSNCEQKCDVCMRYTTGSLEYVGRIEPKVGYCDFEFIHSAMGEAPWRVANAMIEKNWLVTISVNTYNVSREMAEEVKCLHAIGHQFP</sequence>
<feature type="region of interest" description="Disordered" evidence="1">
    <location>
        <begin position="1"/>
        <end position="26"/>
    </location>
</feature>